<dbReference type="PANTHER" id="PTHR46513:SF40">
    <property type="entry name" value="LOW-DENSITY LIPOPROTEIN RECEPTOR-RELATED PROTEIN 6"/>
    <property type="match status" value="1"/>
</dbReference>
<feature type="repeat" description="LDL-receptor class B" evidence="10">
    <location>
        <begin position="155"/>
        <end position="198"/>
    </location>
</feature>
<dbReference type="InterPro" id="IPR036055">
    <property type="entry name" value="LDL_receptor-like_sf"/>
</dbReference>
<dbReference type="SUPFAM" id="SSF57424">
    <property type="entry name" value="LDL receptor-like module"/>
    <property type="match status" value="3"/>
</dbReference>
<feature type="repeat" description="LDL-receptor class B" evidence="10">
    <location>
        <begin position="1020"/>
        <end position="1062"/>
    </location>
</feature>
<dbReference type="GO" id="GO:0016020">
    <property type="term" value="C:membrane"/>
    <property type="evidence" value="ECO:0007669"/>
    <property type="project" value="UniProtKB-SubCell"/>
</dbReference>
<accession>A0A3N0YAK1</accession>
<evidence type="ECO:0000256" key="5">
    <source>
        <dbReference type="ARBA" id="ARBA00023136"/>
    </source>
</evidence>
<dbReference type="Gene3D" id="2.120.10.30">
    <property type="entry name" value="TolB, C-terminal domain"/>
    <property type="match status" value="4"/>
</dbReference>
<feature type="disulfide bond" evidence="9">
    <location>
        <begin position="1152"/>
        <end position="1167"/>
    </location>
</feature>
<dbReference type="SMART" id="SM00192">
    <property type="entry name" value="LDLa"/>
    <property type="match status" value="3"/>
</dbReference>
<evidence type="ECO:0000256" key="10">
    <source>
        <dbReference type="PROSITE-ProRule" id="PRU00461"/>
    </source>
</evidence>
<feature type="repeat" description="LDL-receptor class B" evidence="10">
    <location>
        <begin position="369"/>
        <end position="411"/>
    </location>
</feature>
<dbReference type="SUPFAM" id="SSF63825">
    <property type="entry name" value="YWTD domain"/>
    <property type="match status" value="4"/>
</dbReference>
<keyword evidence="12" id="KW-1133">Transmembrane helix</keyword>
<dbReference type="FunFam" id="4.10.400.10:FF:000016">
    <property type="entry name" value="Low-density lipoprotein receptor-related protein 6"/>
    <property type="match status" value="1"/>
</dbReference>
<evidence type="ECO:0000256" key="1">
    <source>
        <dbReference type="ARBA" id="ARBA00004167"/>
    </source>
</evidence>
<proteinExistence type="predicted"/>
<evidence type="ECO:0000313" key="14">
    <source>
        <dbReference type="EMBL" id="ROL43114.1"/>
    </source>
</evidence>
<feature type="repeat" description="LDL-receptor class B" evidence="10">
    <location>
        <begin position="714"/>
        <end position="756"/>
    </location>
</feature>
<evidence type="ECO:0000256" key="6">
    <source>
        <dbReference type="ARBA" id="ARBA00023157"/>
    </source>
</evidence>
<dbReference type="Proteomes" id="UP000281406">
    <property type="component" value="Unassembled WGS sequence"/>
</dbReference>
<dbReference type="FunFam" id="2.120.10.30:FF:000024">
    <property type="entry name" value="Low-density lipoprotein receptor-related protein"/>
    <property type="match status" value="1"/>
</dbReference>
<dbReference type="Gene3D" id="4.10.400.10">
    <property type="entry name" value="Low-density Lipoprotein Receptor"/>
    <property type="match status" value="3"/>
</dbReference>
<feature type="transmembrane region" description="Helical" evidence="12">
    <location>
        <begin position="1256"/>
        <end position="1276"/>
    </location>
</feature>
<organism evidence="14 15">
    <name type="scientific">Anabarilius grahami</name>
    <name type="common">Kanglang fish</name>
    <name type="synonym">Barilius grahami</name>
    <dbReference type="NCBI Taxonomy" id="495550"/>
    <lineage>
        <taxon>Eukaryota</taxon>
        <taxon>Metazoa</taxon>
        <taxon>Chordata</taxon>
        <taxon>Craniata</taxon>
        <taxon>Vertebrata</taxon>
        <taxon>Euteleostomi</taxon>
        <taxon>Actinopterygii</taxon>
        <taxon>Neopterygii</taxon>
        <taxon>Teleostei</taxon>
        <taxon>Ostariophysi</taxon>
        <taxon>Cypriniformes</taxon>
        <taxon>Xenocyprididae</taxon>
        <taxon>Xenocypridinae</taxon>
        <taxon>Xenocypridinae incertae sedis</taxon>
        <taxon>Anabarilius</taxon>
    </lineage>
</organism>
<feature type="disulfide bond" evidence="9">
    <location>
        <begin position="1215"/>
        <end position="1233"/>
    </location>
</feature>
<dbReference type="GO" id="GO:0007399">
    <property type="term" value="P:nervous system development"/>
    <property type="evidence" value="ECO:0007669"/>
    <property type="project" value="TreeGrafter"/>
</dbReference>
<evidence type="ECO:0000256" key="12">
    <source>
        <dbReference type="SAM" id="Phobius"/>
    </source>
</evidence>
<feature type="repeat" description="LDL-receptor class B" evidence="10">
    <location>
        <begin position="499"/>
        <end position="541"/>
    </location>
</feature>
<dbReference type="PROSITE" id="PS01209">
    <property type="entry name" value="LDLRA_1"/>
    <property type="match status" value="2"/>
</dbReference>
<feature type="repeat" description="LDL-receptor class B" evidence="10">
    <location>
        <begin position="1063"/>
        <end position="1107"/>
    </location>
</feature>
<comment type="caution">
    <text evidence="14">The sequence shown here is derived from an EMBL/GenBank/DDBJ whole genome shotgun (WGS) entry which is preliminary data.</text>
</comment>
<evidence type="ECO:0000256" key="11">
    <source>
        <dbReference type="SAM" id="MobiDB-lite"/>
    </source>
</evidence>
<feature type="repeat" description="LDL-receptor class B" evidence="10">
    <location>
        <begin position="757"/>
        <end position="799"/>
    </location>
</feature>
<evidence type="ECO:0000259" key="13">
    <source>
        <dbReference type="SMART" id="SM00181"/>
    </source>
</evidence>
<dbReference type="EMBL" id="RJVU01048836">
    <property type="protein sequence ID" value="ROL43114.1"/>
    <property type="molecule type" value="Genomic_DNA"/>
</dbReference>
<dbReference type="PROSITE" id="PS50068">
    <property type="entry name" value="LDLRA_2"/>
    <property type="match status" value="3"/>
</dbReference>
<evidence type="ECO:0000256" key="9">
    <source>
        <dbReference type="PROSITE-ProRule" id="PRU00124"/>
    </source>
</evidence>
<keyword evidence="7 14" id="KW-0675">Receptor</keyword>
<feature type="disulfide bond" evidence="9">
    <location>
        <begin position="1208"/>
        <end position="1220"/>
    </location>
</feature>
<evidence type="ECO:0000256" key="7">
    <source>
        <dbReference type="ARBA" id="ARBA00023170"/>
    </source>
</evidence>
<feature type="repeat" description="LDL-receptor class B" evidence="10">
    <location>
        <begin position="455"/>
        <end position="498"/>
    </location>
</feature>
<comment type="subcellular location">
    <subcellularLocation>
        <location evidence="1">Membrane</location>
        <topology evidence="1">Single-pass membrane protein</topology>
    </subcellularLocation>
</comment>
<feature type="domain" description="EGF-like" evidence="13">
    <location>
        <begin position="889"/>
        <end position="927"/>
    </location>
</feature>
<keyword evidence="8" id="KW-0325">Glycoprotein</keyword>
<feature type="domain" description="EGF-like" evidence="13">
    <location>
        <begin position="588"/>
        <end position="625"/>
    </location>
</feature>
<dbReference type="PROSITE" id="PS51120">
    <property type="entry name" value="LDLRB"/>
    <property type="match status" value="15"/>
</dbReference>
<sequence>MASESLCLGVTSDLFSLSLFTGLPLLLYANRRDLRLVDAAHGRGNATVVIGGLEDAAAVDYVYAQGLIYWSDVSEESIKRTLFNGSTPSGIQTTVVSNLASPDGLACDWMGNKLYWTDSETNRIEVAELDGTYRKVLFWQDLDQPRAIALDPGRGFMYWTDWGEIPKIERAGMDGTRRSVIIDSEIYWPNGLTLDYGQQKLYWADAKFNFIHRSNLDGSGREVVVKGSLPHPFALTLYEDTLFWTDWNTHSIHSCHKHTGQNSREIHSDIFSPMDIHVFSQKRQPLALIERREFLTALTESCARLRLSLITASLSRFSSHKLGPTQLLLLARRTDLRRISLDTPDFTDIVLQADDIRHAIAIDYDPVDGHIYWTDDEVRAIRRSYLDGSDAQFVVTSQVNHPDGIAVDWIARNLYWTDTGTDRIEVTRLNGTMRKILISEELDEPRAIVLDPVAGYMYWTDWGEVPKIERAALDGTERLVLVNTSLGWPNGLALDYTERKIYWGDAKTDVIEVMEMDGSGRRVLVDDNLPHIFGFTLLGDYIYWTDWQRRSIERLHKRSLEREVIIDQLPDLMGIKATYVKQTFGVNPCALANGGCSHLCLYKPQGVSCACPIGLELMADLSTCIVPEAFLLFSRHTDIRRISLETNNNNVAIPLTGVKEASALDFDVTDNRIYWTDITLKTISRAFMNGSALEHVVEFGLDYPEGMAVDWLGKNLYWADTGTNRIEVAKLDGQHRQVLVWKDLDSPRALALDPAEGFMYWTEWGGRPKIDRAAMDGSGRITLVPNVGRANGLTIDYAERRLYWTDLDTTLIESSNMLGLEREVIADDLPHPFGLTQYQDYIYWTDWSQRSIERANKTSGQNRTVIQGHLDYVMDILVFHSSRQGGWNACASTNGHCSHLCLAVPVSSFVCGCPAHYSLNYDNKTCSAPTSFLLFSQKTAINRMVIDELQSPDIILPIHSLRNVRSIDYDPLDRHLYWIDSKQNVIRRAQEDGNQSVTVVSGGPSLGLQPYDLSIDVYSRFIYWTSEVTNVINVTRTDGSRVGVVLRGEHDKPRAIVVNPERGYMYFTNLQDRSPKIERAALDGTEREVLFFSNLGKPVALAVDNELGKLFWVDMDLRRIESSDLSEPPTCSPEQFSCVSGEVDCIPQAWRCDGFAECDDSSDERDCPVCSDEQFQCDSKQCVDVLVRCNGEINCQDRSDESNCEVLCPVDQFACANGQCIGRHKKCDHNTDCTDNSDEIGCYATEEPSFPPTNTIGSIVGVVMVLFVVGAVYFVCQRVLCPQMKDDSETMTNDFVVHGSSSVPLGYVPHPGSLSGSLPGMSRGKSVIGSLSIMGGSSGPPYDRAHVTGASSSSSSSTKGTYFPPILNPPPSPATVRSQYTMEFGYSSNSPSTHRSYSTSAGAFIKKGNSPAQISHITHQSSSFAGVTVLFCVSDSSFRTIMNVCQKQRLQISLCPNPVLQGLLGNATFLVPL</sequence>
<dbReference type="CDD" id="cd00112">
    <property type="entry name" value="LDLa"/>
    <property type="match status" value="3"/>
</dbReference>
<dbReference type="Pfam" id="PF00057">
    <property type="entry name" value="Ldl_recept_a"/>
    <property type="match status" value="3"/>
</dbReference>
<evidence type="ECO:0000313" key="15">
    <source>
        <dbReference type="Proteomes" id="UP000281406"/>
    </source>
</evidence>
<keyword evidence="14" id="KW-0449">Lipoprotein</keyword>
<dbReference type="InterPro" id="IPR011042">
    <property type="entry name" value="6-blade_b-propeller_TolB-like"/>
</dbReference>
<feature type="disulfide bond" evidence="9">
    <location>
        <begin position="1177"/>
        <end position="1195"/>
    </location>
</feature>
<dbReference type="FunFam" id="4.10.400.10:FF:000074">
    <property type="entry name" value="low-density lipoprotein receptor-related protein 6"/>
    <property type="match status" value="1"/>
</dbReference>
<feature type="repeat" description="LDL-receptor class B" evidence="10">
    <location>
        <begin position="412"/>
        <end position="454"/>
    </location>
</feature>
<dbReference type="GO" id="GO:0006897">
    <property type="term" value="P:endocytosis"/>
    <property type="evidence" value="ECO:0007669"/>
    <property type="project" value="UniProtKB-KW"/>
</dbReference>
<dbReference type="SUPFAM" id="SSF57196">
    <property type="entry name" value="EGF/Laminin"/>
    <property type="match status" value="2"/>
</dbReference>
<feature type="repeat" description="LDL-receptor class B" evidence="10">
    <location>
        <begin position="199"/>
        <end position="241"/>
    </location>
</feature>
<evidence type="ECO:0000256" key="8">
    <source>
        <dbReference type="ARBA" id="ARBA00023180"/>
    </source>
</evidence>
<dbReference type="InterPro" id="IPR002172">
    <property type="entry name" value="LDrepeatLR_classA_rpt"/>
</dbReference>
<feature type="repeat" description="LDL-receptor class B" evidence="10">
    <location>
        <begin position="840"/>
        <end position="882"/>
    </location>
</feature>
<comment type="caution">
    <text evidence="9">Lacks conserved residue(s) required for the propagation of feature annotation.</text>
</comment>
<dbReference type="SMART" id="SM00135">
    <property type="entry name" value="LY"/>
    <property type="match status" value="19"/>
</dbReference>
<dbReference type="FunFam" id="2.120.10.30:FF:000001">
    <property type="entry name" value="Low-density lipoprotein receptor-related protein 6"/>
    <property type="match status" value="2"/>
</dbReference>
<feature type="disulfide bond" evidence="9">
    <location>
        <begin position="1227"/>
        <end position="1242"/>
    </location>
</feature>
<dbReference type="PRINTS" id="PR00261">
    <property type="entry name" value="LDLRECEPTOR"/>
</dbReference>
<dbReference type="InterPro" id="IPR050778">
    <property type="entry name" value="Cueball_EGF_LRP_Nidogen"/>
</dbReference>
<dbReference type="Pfam" id="PF00058">
    <property type="entry name" value="Ldl_recept_b"/>
    <property type="match status" value="12"/>
</dbReference>
<keyword evidence="3" id="KW-0254">Endocytosis</keyword>
<name>A0A3N0YAK1_ANAGA</name>
<feature type="repeat" description="LDL-receptor class B" evidence="10">
    <location>
        <begin position="974"/>
        <end position="1019"/>
    </location>
</feature>
<feature type="repeat" description="LDL-receptor class B" evidence="10">
    <location>
        <begin position="112"/>
        <end position="154"/>
    </location>
</feature>
<gene>
    <name evidence="14" type="ORF">DPX16_1752</name>
</gene>
<keyword evidence="12" id="KW-0812">Transmembrane</keyword>
<feature type="repeat" description="LDL-receptor class B" evidence="10">
    <location>
        <begin position="671"/>
        <end position="713"/>
    </location>
</feature>
<dbReference type="InterPro" id="IPR000742">
    <property type="entry name" value="EGF"/>
</dbReference>
<feature type="disulfide bond" evidence="9">
    <location>
        <begin position="1189"/>
        <end position="1204"/>
    </location>
</feature>
<keyword evidence="15" id="KW-1185">Reference proteome</keyword>
<evidence type="ECO:0000256" key="3">
    <source>
        <dbReference type="ARBA" id="ARBA00022583"/>
    </source>
</evidence>
<keyword evidence="2" id="KW-0245">EGF-like domain</keyword>
<dbReference type="PANTHER" id="PTHR46513">
    <property type="entry name" value="VITELLOGENIN RECEPTOR-LIKE PROTEIN-RELATED-RELATED"/>
    <property type="match status" value="1"/>
</dbReference>
<reference evidence="14 15" key="1">
    <citation type="submission" date="2018-10" db="EMBL/GenBank/DDBJ databases">
        <title>Genome assembly for a Yunnan-Guizhou Plateau 3E fish, Anabarilius grahami (Regan), and its evolutionary and genetic applications.</title>
        <authorList>
            <person name="Jiang W."/>
        </authorList>
    </citation>
    <scope>NUCLEOTIDE SEQUENCE [LARGE SCALE GENOMIC DNA]</scope>
    <source>
        <strain evidence="14">AG-KIZ</strain>
        <tissue evidence="14">Muscle</tissue>
    </source>
</reference>
<keyword evidence="6 9" id="KW-1015">Disulfide bond</keyword>
<feature type="region of interest" description="Disordered" evidence="11">
    <location>
        <begin position="1347"/>
        <end position="1368"/>
    </location>
</feature>
<keyword evidence="4" id="KW-0677">Repeat</keyword>
<feature type="repeat" description="LDL-receptor class B" evidence="10">
    <location>
        <begin position="66"/>
        <end position="111"/>
    </location>
</feature>
<feature type="disulfide bond" evidence="9">
    <location>
        <begin position="1170"/>
        <end position="1182"/>
    </location>
</feature>
<dbReference type="Pfam" id="PF14670">
    <property type="entry name" value="FXa_inhibition"/>
    <property type="match status" value="2"/>
</dbReference>
<dbReference type="InterPro" id="IPR023415">
    <property type="entry name" value="LDLR_class-A_CS"/>
</dbReference>
<evidence type="ECO:0000256" key="4">
    <source>
        <dbReference type="ARBA" id="ARBA00022737"/>
    </source>
</evidence>
<dbReference type="InterPro" id="IPR000033">
    <property type="entry name" value="LDLR_classB_rpt"/>
</dbReference>
<dbReference type="OrthoDB" id="72419at2759"/>
<dbReference type="SMART" id="SM00181">
    <property type="entry name" value="EGF"/>
    <property type="match status" value="2"/>
</dbReference>
<keyword evidence="5 12" id="KW-0472">Membrane</keyword>
<protein>
    <submittedName>
        <fullName evidence="14">Low-density lipoprotein receptor-related protein 6</fullName>
    </submittedName>
</protein>
<evidence type="ECO:0000256" key="2">
    <source>
        <dbReference type="ARBA" id="ARBA00022536"/>
    </source>
</evidence>